<gene>
    <name evidence="2" type="ORF">ACFQ4B_15965</name>
</gene>
<evidence type="ECO:0000313" key="2">
    <source>
        <dbReference type="EMBL" id="MFD1221614.1"/>
    </source>
</evidence>
<dbReference type="Pfam" id="PF00583">
    <property type="entry name" value="Acetyltransf_1"/>
    <property type="match status" value="1"/>
</dbReference>
<dbReference type="EMBL" id="JBHTLU010000019">
    <property type="protein sequence ID" value="MFD1221614.1"/>
    <property type="molecule type" value="Genomic_DNA"/>
</dbReference>
<dbReference type="RefSeq" id="WP_345585688.1">
    <property type="nucleotide sequence ID" value="NZ_BAABJG010000003.1"/>
</dbReference>
<dbReference type="Proteomes" id="UP001597180">
    <property type="component" value="Unassembled WGS sequence"/>
</dbReference>
<protein>
    <submittedName>
        <fullName evidence="2">GNAT family N-acetyltransferase</fullName>
        <ecNumber evidence="2">2.3.-.-</ecNumber>
    </submittedName>
</protein>
<dbReference type="CDD" id="cd04301">
    <property type="entry name" value="NAT_SF"/>
    <property type="match status" value="1"/>
</dbReference>
<dbReference type="PROSITE" id="PS51186">
    <property type="entry name" value="GNAT"/>
    <property type="match status" value="1"/>
</dbReference>
<evidence type="ECO:0000259" key="1">
    <source>
        <dbReference type="PROSITE" id="PS51186"/>
    </source>
</evidence>
<sequence>MISVDTSMVSYRRGSIKDFDDLHWSWNKPSMTKDIFRKRIELEVQEIWVAEYKDMLIGELHLIWVSEDKDEANGINRAYLLSYRVHPDYQGNGVGSCLMNRVLRRIFENGFNEVTIGVEQTEEKLVQMYNAWGFCNFIKTKVIDQHGFDSQGNPKKVPPYDLYLKSLG</sequence>
<organism evidence="2 3">
    <name type="scientific">Paenibacillus vulneris</name>
    <dbReference type="NCBI Taxonomy" id="1133364"/>
    <lineage>
        <taxon>Bacteria</taxon>
        <taxon>Bacillati</taxon>
        <taxon>Bacillota</taxon>
        <taxon>Bacilli</taxon>
        <taxon>Bacillales</taxon>
        <taxon>Paenibacillaceae</taxon>
        <taxon>Paenibacillus</taxon>
    </lineage>
</organism>
<evidence type="ECO:0000313" key="3">
    <source>
        <dbReference type="Proteomes" id="UP001597180"/>
    </source>
</evidence>
<dbReference type="GO" id="GO:0016746">
    <property type="term" value="F:acyltransferase activity"/>
    <property type="evidence" value="ECO:0007669"/>
    <property type="project" value="UniProtKB-KW"/>
</dbReference>
<dbReference type="SUPFAM" id="SSF55729">
    <property type="entry name" value="Acyl-CoA N-acyltransferases (Nat)"/>
    <property type="match status" value="1"/>
</dbReference>
<reference evidence="3" key="1">
    <citation type="journal article" date="2019" name="Int. J. Syst. Evol. Microbiol.">
        <title>The Global Catalogue of Microorganisms (GCM) 10K type strain sequencing project: providing services to taxonomists for standard genome sequencing and annotation.</title>
        <authorList>
            <consortium name="The Broad Institute Genomics Platform"/>
            <consortium name="The Broad Institute Genome Sequencing Center for Infectious Disease"/>
            <person name="Wu L."/>
            <person name="Ma J."/>
        </authorList>
    </citation>
    <scope>NUCLEOTIDE SEQUENCE [LARGE SCALE GENOMIC DNA]</scope>
    <source>
        <strain evidence="3">CCUG 53270</strain>
    </source>
</reference>
<comment type="caution">
    <text evidence="2">The sequence shown here is derived from an EMBL/GenBank/DDBJ whole genome shotgun (WGS) entry which is preliminary data.</text>
</comment>
<feature type="domain" description="N-acetyltransferase" evidence="1">
    <location>
        <begin position="9"/>
        <end position="168"/>
    </location>
</feature>
<accession>A0ABW3UQ66</accession>
<dbReference type="Gene3D" id="3.40.630.30">
    <property type="match status" value="1"/>
</dbReference>
<keyword evidence="3" id="KW-1185">Reference proteome</keyword>
<dbReference type="EC" id="2.3.-.-" evidence="2"/>
<dbReference type="InterPro" id="IPR000182">
    <property type="entry name" value="GNAT_dom"/>
</dbReference>
<proteinExistence type="predicted"/>
<keyword evidence="2" id="KW-0808">Transferase</keyword>
<name>A0ABW3UQ66_9BACL</name>
<dbReference type="InterPro" id="IPR016181">
    <property type="entry name" value="Acyl_CoA_acyltransferase"/>
</dbReference>
<keyword evidence="2" id="KW-0012">Acyltransferase</keyword>